<keyword evidence="3" id="KW-1185">Reference proteome</keyword>
<keyword evidence="2" id="KW-0012">Acyltransferase</keyword>
<proteinExistence type="predicted"/>
<protein>
    <submittedName>
        <fullName evidence="2">GNAT family N-acetyltransferase</fullName>
        <ecNumber evidence="2">2.3.-.-</ecNumber>
    </submittedName>
</protein>
<name>A0ABW8VPH0_9BACI</name>
<accession>A0ABW8VPH0</accession>
<feature type="domain" description="N-acetyltransferase" evidence="1">
    <location>
        <begin position="1"/>
        <end position="139"/>
    </location>
</feature>
<dbReference type="Gene3D" id="3.40.630.30">
    <property type="match status" value="1"/>
</dbReference>
<dbReference type="CDD" id="cd04301">
    <property type="entry name" value="NAT_SF"/>
    <property type="match status" value="1"/>
</dbReference>
<dbReference type="PROSITE" id="PS51186">
    <property type="entry name" value="GNAT"/>
    <property type="match status" value="1"/>
</dbReference>
<evidence type="ECO:0000313" key="3">
    <source>
        <dbReference type="Proteomes" id="UP001628668"/>
    </source>
</evidence>
<dbReference type="EMBL" id="JBJOSA010000005">
    <property type="protein sequence ID" value="MFL8936765.1"/>
    <property type="molecule type" value="Genomic_DNA"/>
</dbReference>
<dbReference type="EC" id="2.3.-.-" evidence="2"/>
<dbReference type="Proteomes" id="UP001628668">
    <property type="component" value="Unassembled WGS sequence"/>
</dbReference>
<organism evidence="2 3">
    <name type="scientific">Rossellomorea oryzaecorticis</name>
    <dbReference type="NCBI Taxonomy" id="1396505"/>
    <lineage>
        <taxon>Bacteria</taxon>
        <taxon>Bacillati</taxon>
        <taxon>Bacillota</taxon>
        <taxon>Bacilli</taxon>
        <taxon>Bacillales</taxon>
        <taxon>Bacillaceae</taxon>
        <taxon>Rossellomorea</taxon>
    </lineage>
</organism>
<dbReference type="RefSeq" id="WP_411159418.1">
    <property type="nucleotide sequence ID" value="NZ_JBJOSA010000005.1"/>
</dbReference>
<reference evidence="2 3" key="1">
    <citation type="submission" date="2024-12" db="EMBL/GenBank/DDBJ databases">
        <authorList>
            <person name="Li X."/>
            <person name="Zhang D."/>
        </authorList>
    </citation>
    <scope>NUCLEOTIDE SEQUENCE [LARGE SCALE GENOMIC DNA]</scope>
    <source>
        <strain evidence="2 3">JCM19602</strain>
    </source>
</reference>
<dbReference type="InterPro" id="IPR016181">
    <property type="entry name" value="Acyl_CoA_acyltransferase"/>
</dbReference>
<gene>
    <name evidence="2" type="ORF">ACKA06_08215</name>
</gene>
<evidence type="ECO:0000259" key="1">
    <source>
        <dbReference type="PROSITE" id="PS51186"/>
    </source>
</evidence>
<keyword evidence="2" id="KW-0808">Transferase</keyword>
<dbReference type="InterPro" id="IPR000182">
    <property type="entry name" value="GNAT_dom"/>
</dbReference>
<dbReference type="SUPFAM" id="SSF55729">
    <property type="entry name" value="Acyl-CoA N-acyltransferases (Nat)"/>
    <property type="match status" value="1"/>
</dbReference>
<comment type="caution">
    <text evidence="2">The sequence shown here is derived from an EMBL/GenBank/DDBJ whole genome shotgun (WGS) entry which is preliminary data.</text>
</comment>
<sequence>MNIELANKSDLLDLIHIDQAVIGNDHRSALIDKSIHDRCCLVCKIEGKSAGFLLSNNQFFEHWFISLVIVHPDCRKRGIARELFTAFEEMADGNKIFSSTNKSHSIMHHLFLSLGYEKSGFIDNLDKGDPEIIYVKKRKEKDL</sequence>
<dbReference type="GO" id="GO:0016746">
    <property type="term" value="F:acyltransferase activity"/>
    <property type="evidence" value="ECO:0007669"/>
    <property type="project" value="UniProtKB-KW"/>
</dbReference>
<dbReference type="Pfam" id="PF00583">
    <property type="entry name" value="Acetyltransf_1"/>
    <property type="match status" value="1"/>
</dbReference>
<evidence type="ECO:0000313" key="2">
    <source>
        <dbReference type="EMBL" id="MFL8936765.1"/>
    </source>
</evidence>